<accession>A0A0S4KRQ0</accession>
<keyword evidence="15" id="KW-0282">Flagellum</keyword>
<keyword evidence="7 13" id="KW-1005">Bacterial flagellum biogenesis</keyword>
<feature type="transmembrane region" description="Helical" evidence="13">
    <location>
        <begin position="32"/>
        <end position="57"/>
    </location>
</feature>
<dbReference type="InterPro" id="IPR029025">
    <property type="entry name" value="T3SS_substrate_exporter_C"/>
</dbReference>
<dbReference type="PANTHER" id="PTHR30531">
    <property type="entry name" value="FLAGELLAR BIOSYNTHETIC PROTEIN FLHB"/>
    <property type="match status" value="1"/>
</dbReference>
<keyword evidence="5 13" id="KW-1003">Cell membrane</keyword>
<keyword evidence="9 13" id="KW-1133">Transmembrane helix</keyword>
<evidence type="ECO:0000256" key="12">
    <source>
        <dbReference type="ARBA" id="ARBA00025078"/>
    </source>
</evidence>
<evidence type="ECO:0000256" key="13">
    <source>
        <dbReference type="RuleBase" id="RU364091"/>
    </source>
</evidence>
<keyword evidence="15" id="KW-0966">Cell projection</keyword>
<keyword evidence="11 13" id="KW-1006">Bacterial flagellum protein export</keyword>
<organism evidence="15 16">
    <name type="scientific">Candidatus Nitrospira inopinata</name>
    <dbReference type="NCBI Taxonomy" id="1715989"/>
    <lineage>
        <taxon>Bacteria</taxon>
        <taxon>Pseudomonadati</taxon>
        <taxon>Nitrospirota</taxon>
        <taxon>Nitrospiria</taxon>
        <taxon>Nitrospirales</taxon>
        <taxon>Nitrospiraceae</taxon>
        <taxon>Nitrospira</taxon>
    </lineage>
</organism>
<evidence type="ECO:0000256" key="3">
    <source>
        <dbReference type="ARBA" id="ARBA00021622"/>
    </source>
</evidence>
<dbReference type="STRING" id="1715989.NITINOP_2144"/>
<dbReference type="Pfam" id="PF01312">
    <property type="entry name" value="Bac_export_2"/>
    <property type="match status" value="1"/>
</dbReference>
<dbReference type="InterPro" id="IPR006135">
    <property type="entry name" value="T3SS_substrate_exporter"/>
</dbReference>
<comment type="function">
    <text evidence="12 13">Required for formation of the rod structure in the basal body of the flagellar apparatus. Together with FliI and FliH, may constitute the export apparatus of flagellin.</text>
</comment>
<evidence type="ECO:0000256" key="14">
    <source>
        <dbReference type="SAM" id="MobiDB-lite"/>
    </source>
</evidence>
<evidence type="ECO:0000256" key="11">
    <source>
        <dbReference type="ARBA" id="ARBA00023225"/>
    </source>
</evidence>
<dbReference type="KEGG" id="nio:NITINOP_2144"/>
<keyword evidence="4 13" id="KW-0813">Transport</keyword>
<dbReference type="Gene3D" id="3.40.1690.10">
    <property type="entry name" value="secretion proteins EscU"/>
    <property type="match status" value="1"/>
</dbReference>
<evidence type="ECO:0000256" key="6">
    <source>
        <dbReference type="ARBA" id="ARBA00022692"/>
    </source>
</evidence>
<comment type="similarity">
    <text evidence="2 13">Belongs to the type III secretion exporter family.</text>
</comment>
<feature type="transmembrane region" description="Helical" evidence="13">
    <location>
        <begin position="188"/>
        <end position="214"/>
    </location>
</feature>
<comment type="subcellular location">
    <subcellularLocation>
        <location evidence="1">Cell membrane</location>
        <topology evidence="1">Multi-pass membrane protein</topology>
    </subcellularLocation>
</comment>
<evidence type="ECO:0000313" key="16">
    <source>
        <dbReference type="Proteomes" id="UP000066284"/>
    </source>
</evidence>
<feature type="transmembrane region" description="Helical" evidence="13">
    <location>
        <begin position="149"/>
        <end position="168"/>
    </location>
</feature>
<keyword evidence="16" id="KW-1185">Reference proteome</keyword>
<evidence type="ECO:0000313" key="15">
    <source>
        <dbReference type="EMBL" id="CUQ67116.1"/>
    </source>
</evidence>
<dbReference type="AlphaFoldDB" id="A0A0S4KRQ0"/>
<keyword evidence="6 13" id="KW-0812">Transmembrane</keyword>
<dbReference type="PANTHER" id="PTHR30531:SF12">
    <property type="entry name" value="FLAGELLAR BIOSYNTHETIC PROTEIN FLHB"/>
    <property type="match status" value="1"/>
</dbReference>
<sequence>MAEDRSNKTERATPKRKEEARRKGQVALSRDLSTAAVLLGGIGLLAATLPAGLQAMIDMTKEGLTLSFPETFRDGLTIEQVHARVIRAGWEVLGVTLPILGGLLLIGGGATILQTGFLFRPEALQLDPDRVNPLKGLSRLFSLRSLVELLKGLFKIAIVTGVGFVAVRGDLGQVPGLTEFDFGTSLHVTGWLLLKAALAVGGAIGVLAGLDYLYQRYEWERSLRMSKEEVREEHKSTEGDPLIKSRVRTAQRELLKKRMMAAVKTADVVVTNPTHLAVALKYDAAKMAAPCVVAKGAGEVAERIREMARHHGVPVVEHKFVARTLFALVDVGKEIPSDLYRAVAEILAFVYRARGMTAGEAGGLRGQA</sequence>
<dbReference type="GO" id="GO:0044780">
    <property type="term" value="P:bacterial-type flagellum assembly"/>
    <property type="evidence" value="ECO:0007669"/>
    <property type="project" value="InterPro"/>
</dbReference>
<evidence type="ECO:0000256" key="1">
    <source>
        <dbReference type="ARBA" id="ARBA00004651"/>
    </source>
</evidence>
<evidence type="ECO:0000256" key="2">
    <source>
        <dbReference type="ARBA" id="ARBA00010690"/>
    </source>
</evidence>
<reference evidence="16" key="1">
    <citation type="submission" date="2015-09" db="EMBL/GenBank/DDBJ databases">
        <authorList>
            <person name="Daims H."/>
        </authorList>
    </citation>
    <scope>NUCLEOTIDE SEQUENCE [LARGE SCALE GENOMIC DNA]</scope>
</reference>
<dbReference type="RefSeq" id="WP_062485214.1">
    <property type="nucleotide sequence ID" value="NZ_LN885086.1"/>
</dbReference>
<gene>
    <name evidence="13 15" type="primary">flhB</name>
    <name evidence="15" type="ORF">NITINOP_2144</name>
</gene>
<proteinExistence type="inferred from homology"/>
<dbReference type="InterPro" id="IPR006136">
    <property type="entry name" value="FlhB"/>
</dbReference>
<dbReference type="Proteomes" id="UP000066284">
    <property type="component" value="Chromosome 1"/>
</dbReference>
<evidence type="ECO:0000256" key="5">
    <source>
        <dbReference type="ARBA" id="ARBA00022475"/>
    </source>
</evidence>
<evidence type="ECO:0000256" key="4">
    <source>
        <dbReference type="ARBA" id="ARBA00022448"/>
    </source>
</evidence>
<keyword evidence="8 13" id="KW-0653">Protein transport</keyword>
<name>A0A0S4KRQ0_9BACT</name>
<dbReference type="SUPFAM" id="SSF160544">
    <property type="entry name" value="EscU C-terminal domain-like"/>
    <property type="match status" value="1"/>
</dbReference>
<dbReference type="Gene3D" id="6.10.250.2080">
    <property type="match status" value="1"/>
</dbReference>
<dbReference type="GO" id="GO:0005886">
    <property type="term" value="C:plasma membrane"/>
    <property type="evidence" value="ECO:0007669"/>
    <property type="project" value="UniProtKB-SubCell"/>
</dbReference>
<dbReference type="NCBIfam" id="TIGR00328">
    <property type="entry name" value="flhB"/>
    <property type="match status" value="1"/>
</dbReference>
<keyword evidence="15" id="KW-0969">Cilium</keyword>
<dbReference type="GO" id="GO:0009306">
    <property type="term" value="P:protein secretion"/>
    <property type="evidence" value="ECO:0007669"/>
    <property type="project" value="InterPro"/>
</dbReference>
<keyword evidence="10 13" id="KW-0472">Membrane</keyword>
<evidence type="ECO:0000256" key="10">
    <source>
        <dbReference type="ARBA" id="ARBA00023136"/>
    </source>
</evidence>
<dbReference type="OrthoDB" id="9807950at2"/>
<evidence type="ECO:0000256" key="9">
    <source>
        <dbReference type="ARBA" id="ARBA00022989"/>
    </source>
</evidence>
<evidence type="ECO:0000256" key="7">
    <source>
        <dbReference type="ARBA" id="ARBA00022795"/>
    </source>
</evidence>
<feature type="region of interest" description="Disordered" evidence="14">
    <location>
        <begin position="1"/>
        <end position="24"/>
    </location>
</feature>
<evidence type="ECO:0000256" key="8">
    <source>
        <dbReference type="ARBA" id="ARBA00022927"/>
    </source>
</evidence>
<feature type="compositionally biased region" description="Basic and acidic residues" evidence="14">
    <location>
        <begin position="1"/>
        <end position="22"/>
    </location>
</feature>
<dbReference type="EMBL" id="LN885086">
    <property type="protein sequence ID" value="CUQ67116.1"/>
    <property type="molecule type" value="Genomic_DNA"/>
</dbReference>
<feature type="transmembrane region" description="Helical" evidence="13">
    <location>
        <begin position="99"/>
        <end position="119"/>
    </location>
</feature>
<dbReference type="PRINTS" id="PR00950">
    <property type="entry name" value="TYPE3IMSPROT"/>
</dbReference>
<protein>
    <recommendedName>
        <fullName evidence="3 13">Flagellar biosynthetic protein FlhB</fullName>
    </recommendedName>
</protein>